<dbReference type="EMBL" id="FQYP01000003">
    <property type="protein sequence ID" value="SHI79504.1"/>
    <property type="molecule type" value="Genomic_DNA"/>
</dbReference>
<dbReference type="InterPro" id="IPR005467">
    <property type="entry name" value="His_kinase_dom"/>
</dbReference>
<evidence type="ECO:0000256" key="3">
    <source>
        <dbReference type="ARBA" id="ARBA00022553"/>
    </source>
</evidence>
<dbReference type="InterPro" id="IPR003661">
    <property type="entry name" value="HisK_dim/P_dom"/>
</dbReference>
<dbReference type="PANTHER" id="PTHR43547:SF2">
    <property type="entry name" value="HYBRID SIGNAL TRANSDUCTION HISTIDINE KINASE C"/>
    <property type="match status" value="1"/>
</dbReference>
<dbReference type="Gene3D" id="1.10.287.130">
    <property type="match status" value="1"/>
</dbReference>
<dbReference type="CDD" id="cd00075">
    <property type="entry name" value="HATPase"/>
    <property type="match status" value="1"/>
</dbReference>
<gene>
    <name evidence="6" type="ORF">SAMN04488508_103165</name>
</gene>
<dbReference type="EC" id="2.7.13.3" evidence="2"/>
<dbReference type="InterPro" id="IPR004358">
    <property type="entry name" value="Sig_transdc_His_kin-like_C"/>
</dbReference>
<dbReference type="Pfam" id="PF00512">
    <property type="entry name" value="HisKA"/>
    <property type="match status" value="1"/>
</dbReference>
<dbReference type="PRINTS" id="PR00344">
    <property type="entry name" value="BCTRLSENSOR"/>
</dbReference>
<reference evidence="7" key="1">
    <citation type="submission" date="2016-11" db="EMBL/GenBank/DDBJ databases">
        <authorList>
            <person name="Varghese N."/>
            <person name="Submissions S."/>
        </authorList>
    </citation>
    <scope>NUCLEOTIDE SEQUENCE [LARGE SCALE GENOMIC DNA]</scope>
    <source>
        <strain evidence="7">DSM 22623</strain>
    </source>
</reference>
<dbReference type="RefSeq" id="WP_073315525.1">
    <property type="nucleotide sequence ID" value="NZ_FQYP01000003.1"/>
</dbReference>
<accession>A0A1M6E1V5</accession>
<keyword evidence="6" id="KW-0808">Transferase</keyword>
<keyword evidence="4" id="KW-0472">Membrane</keyword>
<dbReference type="Proteomes" id="UP000184432">
    <property type="component" value="Unassembled WGS sequence"/>
</dbReference>
<dbReference type="GO" id="GO:0000155">
    <property type="term" value="F:phosphorelay sensor kinase activity"/>
    <property type="evidence" value="ECO:0007669"/>
    <property type="project" value="InterPro"/>
</dbReference>
<feature type="transmembrane region" description="Helical" evidence="4">
    <location>
        <begin position="9"/>
        <end position="27"/>
    </location>
</feature>
<keyword evidence="7" id="KW-1185">Reference proteome</keyword>
<dbReference type="SMART" id="SM00387">
    <property type="entry name" value="HATPase_c"/>
    <property type="match status" value="1"/>
</dbReference>
<keyword evidence="6" id="KW-0418">Kinase</keyword>
<evidence type="ECO:0000256" key="2">
    <source>
        <dbReference type="ARBA" id="ARBA00012438"/>
    </source>
</evidence>
<dbReference type="PANTHER" id="PTHR43547">
    <property type="entry name" value="TWO-COMPONENT HISTIDINE KINASE"/>
    <property type="match status" value="1"/>
</dbReference>
<evidence type="ECO:0000313" key="6">
    <source>
        <dbReference type="EMBL" id="SHI79504.1"/>
    </source>
</evidence>
<dbReference type="InterPro" id="IPR003594">
    <property type="entry name" value="HATPase_dom"/>
</dbReference>
<dbReference type="Gene3D" id="3.30.565.10">
    <property type="entry name" value="Histidine kinase-like ATPase, C-terminal domain"/>
    <property type="match status" value="1"/>
</dbReference>
<dbReference type="SUPFAM" id="SSF55874">
    <property type="entry name" value="ATPase domain of HSP90 chaperone/DNA topoisomerase II/histidine kinase"/>
    <property type="match status" value="1"/>
</dbReference>
<dbReference type="InterPro" id="IPR036890">
    <property type="entry name" value="HATPase_C_sf"/>
</dbReference>
<keyword evidence="4" id="KW-1133">Transmembrane helix</keyword>
<comment type="catalytic activity">
    <reaction evidence="1">
        <text>ATP + protein L-histidine = ADP + protein N-phospho-L-histidine.</text>
        <dbReference type="EC" id="2.7.13.3"/>
    </reaction>
</comment>
<organism evidence="6 7">
    <name type="scientific">Aquimarina spongiae</name>
    <dbReference type="NCBI Taxonomy" id="570521"/>
    <lineage>
        <taxon>Bacteria</taxon>
        <taxon>Pseudomonadati</taxon>
        <taxon>Bacteroidota</taxon>
        <taxon>Flavobacteriia</taxon>
        <taxon>Flavobacteriales</taxon>
        <taxon>Flavobacteriaceae</taxon>
        <taxon>Aquimarina</taxon>
    </lineage>
</organism>
<protein>
    <recommendedName>
        <fullName evidence="2">histidine kinase</fullName>
        <ecNumber evidence="2">2.7.13.3</ecNumber>
    </recommendedName>
</protein>
<proteinExistence type="predicted"/>
<dbReference type="PROSITE" id="PS50109">
    <property type="entry name" value="HIS_KIN"/>
    <property type="match status" value="1"/>
</dbReference>
<evidence type="ECO:0000256" key="1">
    <source>
        <dbReference type="ARBA" id="ARBA00000085"/>
    </source>
</evidence>
<evidence type="ECO:0000259" key="5">
    <source>
        <dbReference type="PROSITE" id="PS50109"/>
    </source>
</evidence>
<feature type="domain" description="Histidine kinase" evidence="5">
    <location>
        <begin position="293"/>
        <end position="507"/>
    </location>
</feature>
<dbReference type="OrthoDB" id="1933776at2"/>
<dbReference type="SUPFAM" id="SSF47384">
    <property type="entry name" value="Homodimeric domain of signal transducing histidine kinase"/>
    <property type="match status" value="1"/>
</dbReference>
<keyword evidence="3" id="KW-0597">Phosphoprotein</keyword>
<keyword evidence="4" id="KW-0812">Transmembrane</keyword>
<name>A0A1M6E1V5_9FLAO</name>
<evidence type="ECO:0000313" key="7">
    <source>
        <dbReference type="Proteomes" id="UP000184432"/>
    </source>
</evidence>
<evidence type="ECO:0000256" key="4">
    <source>
        <dbReference type="SAM" id="Phobius"/>
    </source>
</evidence>
<dbReference type="CDD" id="cd00082">
    <property type="entry name" value="HisKA"/>
    <property type="match status" value="1"/>
</dbReference>
<feature type="transmembrane region" description="Helical" evidence="4">
    <location>
        <begin position="253"/>
        <end position="274"/>
    </location>
</feature>
<sequence>MRKRNYKIILYFITSVILITLGIQVYWNYKNYQASKQQLINEVQISLDNAVDEYFTELAKENAVFIMHDTMIGKTVRNLHKMEKGFIAHSNFKRIDSFKINESTKISIVKDSNTQSIHIVKGPDLTKDQVVQQQKDILLHLTQRQEDSIPQNQDSIIKVLSGLASKAIVSITQDSLKLGKINELVQKELHRKNINIDYGLRFTNPFGEKTEIDENIIKTAVLQTKSKSSFLRRLSSLELFFTNERLTIFKKNLGGILLSFVLVASVIGCLLFLLRIINQQKQLAELKNDLISNITHEFKTPIATISAALEAIQNFNTNNDPEKTKKYVEMSSNQLGRLNTMVEKILETATLDSEELQLKLEEMDLITILKTAVEKNMATISEEKTITFETNTEKTMVNIDVFHFENAINNIIDNAIKYGGNRIHVAVKKAKNNLTIEVIDDGISLSKIHKEKIFDKFYRVPKGNTHDVKGFGIGLFYTKTIIEKHRGTIQLLLDNNQTNFKINLPNG</sequence>
<dbReference type="SMART" id="SM00388">
    <property type="entry name" value="HisKA"/>
    <property type="match status" value="1"/>
</dbReference>
<dbReference type="InterPro" id="IPR036097">
    <property type="entry name" value="HisK_dim/P_sf"/>
</dbReference>
<dbReference type="STRING" id="570521.SAMN04488508_103165"/>
<dbReference type="Pfam" id="PF02518">
    <property type="entry name" value="HATPase_c"/>
    <property type="match status" value="1"/>
</dbReference>
<dbReference type="AlphaFoldDB" id="A0A1M6E1V5"/>